<evidence type="ECO:0000313" key="8">
    <source>
        <dbReference type="EMBL" id="EJF43433.1"/>
    </source>
</evidence>
<dbReference type="Pfam" id="PF07690">
    <property type="entry name" value="MFS_1"/>
    <property type="match status" value="1"/>
</dbReference>
<reference evidence="8 9" key="1">
    <citation type="submission" date="2012-05" db="EMBL/GenBank/DDBJ databases">
        <authorList>
            <person name="Harkins D.M."/>
            <person name="Madupu R."/>
            <person name="Durkin A.S."/>
            <person name="Torralba M."/>
            <person name="Methe B."/>
            <person name="Sutton G.G."/>
            <person name="Nelson K.E."/>
        </authorList>
    </citation>
    <scope>NUCLEOTIDE SEQUENCE [LARGE SCALE GENOMIC DNA]</scope>
    <source>
        <strain evidence="8 9">F0489</strain>
    </source>
</reference>
<dbReference type="InterPro" id="IPR011701">
    <property type="entry name" value="MFS"/>
</dbReference>
<feature type="transmembrane region" description="Helical" evidence="6">
    <location>
        <begin position="276"/>
        <end position="297"/>
    </location>
</feature>
<evidence type="ECO:0000259" key="7">
    <source>
        <dbReference type="PROSITE" id="PS50850"/>
    </source>
</evidence>
<organism evidence="8 9">
    <name type="scientific">Actinomyces massiliensis F0489</name>
    <dbReference type="NCBI Taxonomy" id="1125718"/>
    <lineage>
        <taxon>Bacteria</taxon>
        <taxon>Bacillati</taxon>
        <taxon>Actinomycetota</taxon>
        <taxon>Actinomycetes</taxon>
        <taxon>Actinomycetales</taxon>
        <taxon>Actinomycetaceae</taxon>
        <taxon>Actinomyces</taxon>
    </lineage>
</organism>
<protein>
    <submittedName>
        <fullName evidence="8">Transporter, major facilitator family protein</fullName>
    </submittedName>
</protein>
<dbReference type="PATRIC" id="fig|1125718.3.peg.1655"/>
<sequence length="367" mass="37895">MAASGIMQTLLANATPRIVDELAAPELYGLVAGSYLIASTVTLPLFAQYADRLGPRRIFVIGHLCFVIGTIAMVPAPSMPAFIAARIMQGVGAGAIAPAALASLGLLLDEQARARAFSQLAVAQVVANVVGGPIGGWFTDGPGWRPGLLTVLPLSLTSLLLATSLPTAEAPPQWWRVSLREQFDLWRIRSLRRLAGVAALVGLVSLGLLTYAPLVLQSLHGLRATTAGWLLAPALVGIGLGTAASGRLADRSWTRPVSWALATCCLPLVLLPHLGVVAIALMGAGVGIGVTFPLLLLDIQTAAPQDRLAQAGAMAQLGRNAGAGLGVPALSLWLLAGMPTNRALAAVFLTMSLATVLGLAAALPHRK</sequence>
<dbReference type="PANTHER" id="PTHR23501">
    <property type="entry name" value="MAJOR FACILITATOR SUPERFAMILY"/>
    <property type="match status" value="1"/>
</dbReference>
<keyword evidence="4 6" id="KW-1133">Transmembrane helix</keyword>
<evidence type="ECO:0000256" key="2">
    <source>
        <dbReference type="ARBA" id="ARBA00022448"/>
    </source>
</evidence>
<dbReference type="eggNOG" id="COG0477">
    <property type="taxonomic scope" value="Bacteria"/>
</dbReference>
<keyword evidence="2" id="KW-0813">Transport</keyword>
<dbReference type="GO" id="GO:0022857">
    <property type="term" value="F:transmembrane transporter activity"/>
    <property type="evidence" value="ECO:0007669"/>
    <property type="project" value="InterPro"/>
</dbReference>
<dbReference type="PROSITE" id="PS50850">
    <property type="entry name" value="MFS"/>
    <property type="match status" value="1"/>
</dbReference>
<dbReference type="EMBL" id="AKFT01000125">
    <property type="protein sequence ID" value="EJF43433.1"/>
    <property type="molecule type" value="Genomic_DNA"/>
</dbReference>
<feature type="transmembrane region" description="Helical" evidence="6">
    <location>
        <begin position="27"/>
        <end position="46"/>
    </location>
</feature>
<dbReference type="SUPFAM" id="SSF103473">
    <property type="entry name" value="MFS general substrate transporter"/>
    <property type="match status" value="1"/>
</dbReference>
<evidence type="ECO:0000256" key="6">
    <source>
        <dbReference type="SAM" id="Phobius"/>
    </source>
</evidence>
<comment type="subcellular location">
    <subcellularLocation>
        <location evidence="1">Cell inner membrane</location>
        <topology evidence="1">Multi-pass membrane protein</topology>
    </subcellularLocation>
</comment>
<feature type="transmembrane region" description="Helical" evidence="6">
    <location>
        <begin position="58"/>
        <end position="77"/>
    </location>
</feature>
<dbReference type="AlphaFoldDB" id="J1HDD7"/>
<feature type="transmembrane region" description="Helical" evidence="6">
    <location>
        <begin position="226"/>
        <end position="246"/>
    </location>
</feature>
<dbReference type="InterPro" id="IPR020846">
    <property type="entry name" value="MFS_dom"/>
</dbReference>
<dbReference type="Gene3D" id="1.20.1250.20">
    <property type="entry name" value="MFS general substrate transporter like domains"/>
    <property type="match status" value="1"/>
</dbReference>
<gene>
    <name evidence="8" type="ORF">HMPREF1318_2321</name>
</gene>
<dbReference type="OrthoDB" id="7375466at2"/>
<evidence type="ECO:0000256" key="4">
    <source>
        <dbReference type="ARBA" id="ARBA00022989"/>
    </source>
</evidence>
<name>J1HDD7_9ACTO</name>
<feature type="transmembrane region" description="Helical" evidence="6">
    <location>
        <begin position="317"/>
        <end position="336"/>
    </location>
</feature>
<evidence type="ECO:0000313" key="9">
    <source>
        <dbReference type="Proteomes" id="UP000002941"/>
    </source>
</evidence>
<proteinExistence type="predicted"/>
<accession>J1HDD7</accession>
<feature type="domain" description="Major facilitator superfamily (MFS) profile" evidence="7">
    <location>
        <begin position="1"/>
        <end position="367"/>
    </location>
</feature>
<dbReference type="InterPro" id="IPR036259">
    <property type="entry name" value="MFS_trans_sf"/>
</dbReference>
<keyword evidence="5 6" id="KW-0472">Membrane</keyword>
<evidence type="ECO:0000256" key="5">
    <source>
        <dbReference type="ARBA" id="ARBA00023136"/>
    </source>
</evidence>
<dbReference type="Proteomes" id="UP000002941">
    <property type="component" value="Unassembled WGS sequence"/>
</dbReference>
<feature type="transmembrane region" description="Helical" evidence="6">
    <location>
        <begin position="83"/>
        <end position="108"/>
    </location>
</feature>
<keyword evidence="3 6" id="KW-0812">Transmembrane</keyword>
<dbReference type="PANTHER" id="PTHR23501:SF191">
    <property type="entry name" value="VACUOLAR BASIC AMINO ACID TRANSPORTER 4"/>
    <property type="match status" value="1"/>
</dbReference>
<dbReference type="GO" id="GO:0005886">
    <property type="term" value="C:plasma membrane"/>
    <property type="evidence" value="ECO:0007669"/>
    <property type="project" value="UniProtKB-SubCell"/>
</dbReference>
<evidence type="ECO:0000256" key="3">
    <source>
        <dbReference type="ARBA" id="ARBA00022692"/>
    </source>
</evidence>
<keyword evidence="9" id="KW-1185">Reference proteome</keyword>
<feature type="transmembrane region" description="Helical" evidence="6">
    <location>
        <begin position="342"/>
        <end position="363"/>
    </location>
</feature>
<evidence type="ECO:0000256" key="1">
    <source>
        <dbReference type="ARBA" id="ARBA00004429"/>
    </source>
</evidence>
<comment type="caution">
    <text evidence="8">The sequence shown here is derived from an EMBL/GenBank/DDBJ whole genome shotgun (WGS) entry which is preliminary data.</text>
</comment>
<feature type="transmembrane region" description="Helical" evidence="6">
    <location>
        <begin position="191"/>
        <end position="214"/>
    </location>
</feature>